<feature type="compositionally biased region" description="Basic residues" evidence="1">
    <location>
        <begin position="66"/>
        <end position="84"/>
    </location>
</feature>
<organism evidence="2 3">
    <name type="scientific">Streptomyces reniochalinae</name>
    <dbReference type="NCBI Taxonomy" id="2250578"/>
    <lineage>
        <taxon>Bacteria</taxon>
        <taxon>Bacillati</taxon>
        <taxon>Actinomycetota</taxon>
        <taxon>Actinomycetes</taxon>
        <taxon>Kitasatosporales</taxon>
        <taxon>Streptomycetaceae</taxon>
        <taxon>Streptomyces</taxon>
    </lineage>
</organism>
<comment type="caution">
    <text evidence="2">The sequence shown here is derived from an EMBL/GenBank/DDBJ whole genome shotgun (WGS) entry which is preliminary data.</text>
</comment>
<dbReference type="AlphaFoldDB" id="A0A367EVU4"/>
<evidence type="ECO:0000313" key="3">
    <source>
        <dbReference type="Proteomes" id="UP000253507"/>
    </source>
</evidence>
<dbReference type="Proteomes" id="UP000253507">
    <property type="component" value="Unassembled WGS sequence"/>
</dbReference>
<keyword evidence="3" id="KW-1185">Reference proteome</keyword>
<dbReference type="OrthoDB" id="4248813at2"/>
<feature type="region of interest" description="Disordered" evidence="1">
    <location>
        <begin position="66"/>
        <end position="93"/>
    </location>
</feature>
<dbReference type="RefSeq" id="WP_147266506.1">
    <property type="nucleotide sequence ID" value="NZ_QOIM01000026.1"/>
</dbReference>
<evidence type="ECO:0000313" key="2">
    <source>
        <dbReference type="EMBL" id="RCG21809.1"/>
    </source>
</evidence>
<reference evidence="2 3" key="1">
    <citation type="submission" date="2018-06" db="EMBL/GenBank/DDBJ databases">
        <title>Streptomyces reniochalinae sp. nov. and Streptomyces diacarnus sp. nov. from marine sponges.</title>
        <authorList>
            <person name="Li L."/>
        </authorList>
    </citation>
    <scope>NUCLEOTIDE SEQUENCE [LARGE SCALE GENOMIC DNA]</scope>
    <source>
        <strain evidence="2 3">LHW50302</strain>
    </source>
</reference>
<gene>
    <name evidence="2" type="ORF">DQ392_08865</name>
</gene>
<dbReference type="EMBL" id="QOIM01000026">
    <property type="protein sequence ID" value="RCG21809.1"/>
    <property type="molecule type" value="Genomic_DNA"/>
</dbReference>
<evidence type="ECO:0008006" key="4">
    <source>
        <dbReference type="Google" id="ProtNLM"/>
    </source>
</evidence>
<sequence>MTMSTPKATPTAEEHDDFLKLEDAAADIGCGVRWLRDGANHYGFPHDRYGKALWFSRQQRAEIRAMHRQPARWRRSKPRTRKPTVARPATAAA</sequence>
<evidence type="ECO:0000256" key="1">
    <source>
        <dbReference type="SAM" id="MobiDB-lite"/>
    </source>
</evidence>
<name>A0A367EVU4_9ACTN</name>
<protein>
    <recommendedName>
        <fullName evidence="4">DNA-binding protein</fullName>
    </recommendedName>
</protein>
<proteinExistence type="predicted"/>
<accession>A0A367EVU4</accession>